<organism evidence="1 2">
    <name type="scientific">Acaulospora morrowiae</name>
    <dbReference type="NCBI Taxonomy" id="94023"/>
    <lineage>
        <taxon>Eukaryota</taxon>
        <taxon>Fungi</taxon>
        <taxon>Fungi incertae sedis</taxon>
        <taxon>Mucoromycota</taxon>
        <taxon>Glomeromycotina</taxon>
        <taxon>Glomeromycetes</taxon>
        <taxon>Diversisporales</taxon>
        <taxon>Acaulosporaceae</taxon>
        <taxon>Acaulospora</taxon>
    </lineage>
</organism>
<keyword evidence="2" id="KW-1185">Reference proteome</keyword>
<dbReference type="EMBL" id="CAJVPV010000138">
    <property type="protein sequence ID" value="CAG8444348.1"/>
    <property type="molecule type" value="Genomic_DNA"/>
</dbReference>
<comment type="caution">
    <text evidence="1">The sequence shown here is derived from an EMBL/GenBank/DDBJ whole genome shotgun (WGS) entry which is preliminary data.</text>
</comment>
<dbReference type="AlphaFoldDB" id="A0A9N8V661"/>
<evidence type="ECO:0000313" key="1">
    <source>
        <dbReference type="EMBL" id="CAG8444348.1"/>
    </source>
</evidence>
<reference evidence="1" key="1">
    <citation type="submission" date="2021-06" db="EMBL/GenBank/DDBJ databases">
        <authorList>
            <person name="Kallberg Y."/>
            <person name="Tangrot J."/>
            <person name="Rosling A."/>
        </authorList>
    </citation>
    <scope>NUCLEOTIDE SEQUENCE</scope>
    <source>
        <strain evidence="1">CL551</strain>
    </source>
</reference>
<sequence>MSAIDDLIEILNNLREKPDFLNSNLISRLEKNKDKYAEEKVTRFAVCKKVINASPINENRAFLLETENHRLIVYSHDTYCVPKDEDVDFEWKVLTKYFYEDTRVKDYYDKKNFDYYLEKDNTESTHSTQNKLRIALEKFLNMSKEIFDSICQKIKEFLTPKRFQILSEEFLTMLKNIFGSGGSGGTHGPVKPHMM</sequence>
<accession>A0A9N8V661</accession>
<gene>
    <name evidence="1" type="ORF">AMORRO_LOCUS510</name>
</gene>
<name>A0A9N8V661_9GLOM</name>
<dbReference type="Proteomes" id="UP000789342">
    <property type="component" value="Unassembled WGS sequence"/>
</dbReference>
<protein>
    <submittedName>
        <fullName evidence="1">2391_t:CDS:1</fullName>
    </submittedName>
</protein>
<proteinExistence type="predicted"/>
<evidence type="ECO:0000313" key="2">
    <source>
        <dbReference type="Proteomes" id="UP000789342"/>
    </source>
</evidence>